<evidence type="ECO:0000313" key="3">
    <source>
        <dbReference type="Proteomes" id="UP000267821"/>
    </source>
</evidence>
<dbReference type="PANTHER" id="PTHR13542">
    <property type="entry name" value="LSM12 HOMOLOG"/>
    <property type="match status" value="1"/>
</dbReference>
<organism evidence="2 3">
    <name type="scientific">Terfezia boudieri ATCC MYA-4762</name>
    <dbReference type="NCBI Taxonomy" id="1051890"/>
    <lineage>
        <taxon>Eukaryota</taxon>
        <taxon>Fungi</taxon>
        <taxon>Dikarya</taxon>
        <taxon>Ascomycota</taxon>
        <taxon>Pezizomycotina</taxon>
        <taxon>Pezizomycetes</taxon>
        <taxon>Pezizales</taxon>
        <taxon>Pezizaceae</taxon>
        <taxon>Terfezia</taxon>
    </lineage>
</organism>
<dbReference type="InterPro" id="IPR039683">
    <property type="entry name" value="Lsm12-like"/>
</dbReference>
<evidence type="ECO:0000259" key="1">
    <source>
        <dbReference type="PROSITE" id="PS52001"/>
    </source>
</evidence>
<sequence length="136" mass="15060">VRLTTIIDETYEGTIFSYDSSTNTPQDYRIIKISFLKEVTVLSRAPPTPTLTNSSGTSLGPFTSLYPPINPISLPLVLDREKAAVKAESERYATRGVGVTKEAQDVFDALNRTMQCRWQGKTIVVVDAMVAVEEPY</sequence>
<dbReference type="OrthoDB" id="1057137at2759"/>
<reference evidence="2 3" key="1">
    <citation type="journal article" date="2018" name="Nat. Ecol. Evol.">
        <title>Pezizomycetes genomes reveal the molecular basis of ectomycorrhizal truffle lifestyle.</title>
        <authorList>
            <person name="Murat C."/>
            <person name="Payen T."/>
            <person name="Noel B."/>
            <person name="Kuo A."/>
            <person name="Morin E."/>
            <person name="Chen J."/>
            <person name="Kohler A."/>
            <person name="Krizsan K."/>
            <person name="Balestrini R."/>
            <person name="Da Silva C."/>
            <person name="Montanini B."/>
            <person name="Hainaut M."/>
            <person name="Levati E."/>
            <person name="Barry K.W."/>
            <person name="Belfiori B."/>
            <person name="Cichocki N."/>
            <person name="Clum A."/>
            <person name="Dockter R.B."/>
            <person name="Fauchery L."/>
            <person name="Guy J."/>
            <person name="Iotti M."/>
            <person name="Le Tacon F."/>
            <person name="Lindquist E.A."/>
            <person name="Lipzen A."/>
            <person name="Malagnac F."/>
            <person name="Mello A."/>
            <person name="Molinier V."/>
            <person name="Miyauchi S."/>
            <person name="Poulain J."/>
            <person name="Riccioni C."/>
            <person name="Rubini A."/>
            <person name="Sitrit Y."/>
            <person name="Splivallo R."/>
            <person name="Traeger S."/>
            <person name="Wang M."/>
            <person name="Zifcakova L."/>
            <person name="Wipf D."/>
            <person name="Zambonelli A."/>
            <person name="Paolocci F."/>
            <person name="Nowrousian M."/>
            <person name="Ottonello S."/>
            <person name="Baldrian P."/>
            <person name="Spatafora J.W."/>
            <person name="Henrissat B."/>
            <person name="Nagy L.G."/>
            <person name="Aury J.M."/>
            <person name="Wincker P."/>
            <person name="Grigoriev I.V."/>
            <person name="Bonfante P."/>
            <person name="Martin F.M."/>
        </authorList>
    </citation>
    <scope>NUCLEOTIDE SEQUENCE [LARGE SCALE GENOMIC DNA]</scope>
    <source>
        <strain evidence="2 3">ATCC MYA-4762</strain>
    </source>
</reference>
<feature type="non-terminal residue" evidence="2">
    <location>
        <position position="136"/>
    </location>
</feature>
<dbReference type="SMART" id="SM00995">
    <property type="entry name" value="AD"/>
    <property type="match status" value="1"/>
</dbReference>
<keyword evidence="3" id="KW-1185">Reference proteome</keyword>
<dbReference type="AlphaFoldDB" id="A0A3N4LCM9"/>
<proteinExistence type="predicted"/>
<dbReference type="InParanoid" id="A0A3N4LCM9"/>
<protein>
    <recommendedName>
        <fullName evidence="1">AD domain-containing protein</fullName>
    </recommendedName>
</protein>
<feature type="non-terminal residue" evidence="2">
    <location>
        <position position="1"/>
    </location>
</feature>
<dbReference type="InterPro" id="IPR019181">
    <property type="entry name" value="LSM12_ABD"/>
</dbReference>
<gene>
    <name evidence="2" type="ORF">L211DRAFT_769870</name>
</gene>
<dbReference type="EMBL" id="ML121595">
    <property type="protein sequence ID" value="RPB19229.1"/>
    <property type="molecule type" value="Genomic_DNA"/>
</dbReference>
<dbReference type="PROSITE" id="PS52001">
    <property type="entry name" value="AD"/>
    <property type="match status" value="1"/>
</dbReference>
<dbReference type="InterPro" id="IPR047574">
    <property type="entry name" value="AD"/>
</dbReference>
<feature type="domain" description="AD" evidence="1">
    <location>
        <begin position="70"/>
        <end position="136"/>
    </location>
</feature>
<dbReference type="STRING" id="1051890.A0A3N4LCM9"/>
<name>A0A3N4LCM9_9PEZI</name>
<dbReference type="FunCoup" id="A0A3N4LCM9">
    <property type="interactions" value="661"/>
</dbReference>
<dbReference type="Pfam" id="PF09793">
    <property type="entry name" value="AD"/>
    <property type="match status" value="1"/>
</dbReference>
<accession>A0A3N4LCM9</accession>
<dbReference type="Proteomes" id="UP000267821">
    <property type="component" value="Unassembled WGS sequence"/>
</dbReference>
<evidence type="ECO:0000313" key="2">
    <source>
        <dbReference type="EMBL" id="RPB19229.1"/>
    </source>
</evidence>